<dbReference type="Proteomes" id="UP000821866">
    <property type="component" value="Chromosome 4"/>
</dbReference>
<proteinExistence type="inferred from homology"/>
<sequence>MWIPPTDLTMLEKTSGTGVRKNTKSAVNRVLIGMVPDRADVPRSSSRLLPRCPAGRSVPMDRRAVAEEERATRLAVFKMLAGMTKGEAGTDGVTEAMEVVATAAAVATVVVEAMARGTSENPGEDTVGMEATKAVGVATGSKTATEVAMVATEVVAATSKMATTREKGAGVEVEGATEEEGVEAGEEAGSMIDDYATLPFEQSDGWE</sequence>
<gene>
    <name evidence="3" type="ORF">HPB51_017442</name>
</gene>
<keyword evidence="4" id="KW-1185">Reference proteome</keyword>
<evidence type="ECO:0000256" key="1">
    <source>
        <dbReference type="ARBA" id="ARBA00007218"/>
    </source>
</evidence>
<feature type="region of interest" description="Disordered" evidence="2">
    <location>
        <begin position="166"/>
        <end position="207"/>
    </location>
</feature>
<accession>A0A9J6E2M2</accession>
<feature type="compositionally biased region" description="Acidic residues" evidence="2">
    <location>
        <begin position="175"/>
        <end position="186"/>
    </location>
</feature>
<organism evidence="3 4">
    <name type="scientific">Rhipicephalus microplus</name>
    <name type="common">Cattle tick</name>
    <name type="synonym">Boophilus microplus</name>
    <dbReference type="NCBI Taxonomy" id="6941"/>
    <lineage>
        <taxon>Eukaryota</taxon>
        <taxon>Metazoa</taxon>
        <taxon>Ecdysozoa</taxon>
        <taxon>Arthropoda</taxon>
        <taxon>Chelicerata</taxon>
        <taxon>Arachnida</taxon>
        <taxon>Acari</taxon>
        <taxon>Parasitiformes</taxon>
        <taxon>Ixodida</taxon>
        <taxon>Ixodoidea</taxon>
        <taxon>Ixodidae</taxon>
        <taxon>Rhipicephalinae</taxon>
        <taxon>Rhipicephalus</taxon>
        <taxon>Boophilus</taxon>
    </lineage>
</organism>
<dbReference type="EMBL" id="JABSTU010000006">
    <property type="protein sequence ID" value="KAH8028482.1"/>
    <property type="molecule type" value="Genomic_DNA"/>
</dbReference>
<reference evidence="3" key="1">
    <citation type="journal article" date="2020" name="Cell">
        <title>Large-Scale Comparative Analyses of Tick Genomes Elucidate Their Genetic Diversity and Vector Capacities.</title>
        <authorList>
            <consortium name="Tick Genome and Microbiome Consortium (TIGMIC)"/>
            <person name="Jia N."/>
            <person name="Wang J."/>
            <person name="Shi W."/>
            <person name="Du L."/>
            <person name="Sun Y."/>
            <person name="Zhan W."/>
            <person name="Jiang J.F."/>
            <person name="Wang Q."/>
            <person name="Zhang B."/>
            <person name="Ji P."/>
            <person name="Bell-Sakyi L."/>
            <person name="Cui X.M."/>
            <person name="Yuan T.T."/>
            <person name="Jiang B.G."/>
            <person name="Yang W.F."/>
            <person name="Lam T.T."/>
            <person name="Chang Q.C."/>
            <person name="Ding S.J."/>
            <person name="Wang X.J."/>
            <person name="Zhu J.G."/>
            <person name="Ruan X.D."/>
            <person name="Zhao L."/>
            <person name="Wei J.T."/>
            <person name="Ye R.Z."/>
            <person name="Que T.C."/>
            <person name="Du C.H."/>
            <person name="Zhou Y.H."/>
            <person name="Cheng J.X."/>
            <person name="Dai P.F."/>
            <person name="Guo W.B."/>
            <person name="Han X.H."/>
            <person name="Huang E.J."/>
            <person name="Li L.F."/>
            <person name="Wei W."/>
            <person name="Gao Y.C."/>
            <person name="Liu J.Z."/>
            <person name="Shao H.Z."/>
            <person name="Wang X."/>
            <person name="Wang C.C."/>
            <person name="Yang T.C."/>
            <person name="Huo Q.B."/>
            <person name="Li W."/>
            <person name="Chen H.Y."/>
            <person name="Chen S.E."/>
            <person name="Zhou L.G."/>
            <person name="Ni X.B."/>
            <person name="Tian J.H."/>
            <person name="Sheng Y."/>
            <person name="Liu T."/>
            <person name="Pan Y.S."/>
            <person name="Xia L.Y."/>
            <person name="Li J."/>
            <person name="Zhao F."/>
            <person name="Cao W.C."/>
        </authorList>
    </citation>
    <scope>NUCLEOTIDE SEQUENCE</scope>
    <source>
        <strain evidence="3">Rmic-2018</strain>
    </source>
</reference>
<comment type="caution">
    <text evidence="3">The sequence shown here is derived from an EMBL/GenBank/DDBJ whole genome shotgun (WGS) entry which is preliminary data.</text>
</comment>
<name>A0A9J6E2M2_RHIMP</name>
<evidence type="ECO:0000313" key="3">
    <source>
        <dbReference type="EMBL" id="KAH8028482.1"/>
    </source>
</evidence>
<reference evidence="3" key="2">
    <citation type="submission" date="2021-09" db="EMBL/GenBank/DDBJ databases">
        <authorList>
            <person name="Jia N."/>
            <person name="Wang J."/>
            <person name="Shi W."/>
            <person name="Du L."/>
            <person name="Sun Y."/>
            <person name="Zhan W."/>
            <person name="Jiang J."/>
            <person name="Wang Q."/>
            <person name="Zhang B."/>
            <person name="Ji P."/>
            <person name="Sakyi L.B."/>
            <person name="Cui X."/>
            <person name="Yuan T."/>
            <person name="Jiang B."/>
            <person name="Yang W."/>
            <person name="Lam T.T.-Y."/>
            <person name="Chang Q."/>
            <person name="Ding S."/>
            <person name="Wang X."/>
            <person name="Zhu J."/>
            <person name="Ruan X."/>
            <person name="Zhao L."/>
            <person name="Wei J."/>
            <person name="Que T."/>
            <person name="Du C."/>
            <person name="Cheng J."/>
            <person name="Dai P."/>
            <person name="Han X."/>
            <person name="Huang E."/>
            <person name="Gao Y."/>
            <person name="Liu J."/>
            <person name="Shao H."/>
            <person name="Ye R."/>
            <person name="Li L."/>
            <person name="Wei W."/>
            <person name="Wang X."/>
            <person name="Wang C."/>
            <person name="Huo Q."/>
            <person name="Li W."/>
            <person name="Guo W."/>
            <person name="Chen H."/>
            <person name="Chen S."/>
            <person name="Zhou L."/>
            <person name="Zhou L."/>
            <person name="Ni X."/>
            <person name="Tian J."/>
            <person name="Zhou Y."/>
            <person name="Sheng Y."/>
            <person name="Liu T."/>
            <person name="Pan Y."/>
            <person name="Xia L."/>
            <person name="Li J."/>
            <person name="Zhao F."/>
            <person name="Cao W."/>
        </authorList>
    </citation>
    <scope>NUCLEOTIDE SEQUENCE</scope>
    <source>
        <strain evidence="3">Rmic-2018</strain>
        <tissue evidence="3">Larvae</tissue>
    </source>
</reference>
<evidence type="ECO:0000313" key="4">
    <source>
        <dbReference type="Proteomes" id="UP000821866"/>
    </source>
</evidence>
<dbReference type="InterPro" id="IPR018797">
    <property type="entry name" value="FAM98"/>
</dbReference>
<dbReference type="AlphaFoldDB" id="A0A9J6E2M2"/>
<protein>
    <submittedName>
        <fullName evidence="3">Uncharacterized protein</fullName>
    </submittedName>
</protein>
<comment type="similarity">
    <text evidence="1">Belongs to the FAM98 family.</text>
</comment>
<evidence type="ECO:0000256" key="2">
    <source>
        <dbReference type="SAM" id="MobiDB-lite"/>
    </source>
</evidence>
<dbReference type="Pfam" id="PF10239">
    <property type="entry name" value="DUF2465"/>
    <property type="match status" value="1"/>
</dbReference>